<protein>
    <submittedName>
        <fullName evidence="3">Uncharacterized protein</fullName>
    </submittedName>
</protein>
<feature type="signal peptide" evidence="2">
    <location>
        <begin position="1"/>
        <end position="16"/>
    </location>
</feature>
<feature type="region of interest" description="Disordered" evidence="1">
    <location>
        <begin position="18"/>
        <end position="44"/>
    </location>
</feature>
<dbReference type="EMBL" id="JH793764">
    <property type="protein sequence ID" value="ELQ42053.1"/>
    <property type="molecule type" value="Genomic_DNA"/>
</dbReference>
<sequence length="82" mass="8884">MSPVAFAILLWPACQAQSGLDKGDGLEPERPNEERPAPSSCKERQSNVVIGTIVRLSADISVSEGNTSLVLTKAWMRYILLA</sequence>
<feature type="chain" id="PRO_5041733590" evidence="2">
    <location>
        <begin position="17"/>
        <end position="82"/>
    </location>
</feature>
<dbReference type="AlphaFoldDB" id="A0AA97PPL7"/>
<accession>A0AA97PPL7</accession>
<dbReference type="Proteomes" id="UP000011086">
    <property type="component" value="Unassembled WGS sequence"/>
</dbReference>
<proteinExistence type="predicted"/>
<organism evidence="3">
    <name type="scientific">Pyricularia oryzae (strain Y34)</name>
    <name type="common">Rice blast fungus</name>
    <name type="synonym">Magnaporthe oryzae</name>
    <dbReference type="NCBI Taxonomy" id="1143189"/>
    <lineage>
        <taxon>Eukaryota</taxon>
        <taxon>Fungi</taxon>
        <taxon>Dikarya</taxon>
        <taxon>Ascomycota</taxon>
        <taxon>Pezizomycotina</taxon>
        <taxon>Sordariomycetes</taxon>
        <taxon>Sordariomycetidae</taxon>
        <taxon>Magnaporthales</taxon>
        <taxon>Pyriculariaceae</taxon>
        <taxon>Pyricularia</taxon>
    </lineage>
</organism>
<reference evidence="3" key="1">
    <citation type="journal article" date="2012" name="PLoS Genet.">
        <title>Comparative analysis of the genomes of two field isolates of the rice blast fungus Magnaporthe oryzae.</title>
        <authorList>
            <person name="Xue M."/>
            <person name="Yang J."/>
            <person name="Li Z."/>
            <person name="Hu S."/>
            <person name="Yao N."/>
            <person name="Dean R.A."/>
            <person name="Zhao W."/>
            <person name="Shen M."/>
            <person name="Zhang H."/>
            <person name="Li C."/>
            <person name="Liu L."/>
            <person name="Cao L."/>
            <person name="Xu X."/>
            <person name="Xing Y."/>
            <person name="Hsiang T."/>
            <person name="Zhang Z."/>
            <person name="Xu J.R."/>
            <person name="Peng Y.L."/>
        </authorList>
    </citation>
    <scope>NUCLEOTIDE SEQUENCE</scope>
    <source>
        <strain evidence="3">Y34</strain>
    </source>
</reference>
<gene>
    <name evidence="3" type="ORF">OOU_Y34scaffold00240g60</name>
</gene>
<feature type="compositionally biased region" description="Basic and acidic residues" evidence="1">
    <location>
        <begin position="21"/>
        <end position="44"/>
    </location>
</feature>
<evidence type="ECO:0000256" key="2">
    <source>
        <dbReference type="SAM" id="SignalP"/>
    </source>
</evidence>
<keyword evidence="2" id="KW-0732">Signal</keyword>
<name>A0AA97PPL7_PYRO3</name>
<evidence type="ECO:0000256" key="1">
    <source>
        <dbReference type="SAM" id="MobiDB-lite"/>
    </source>
</evidence>
<evidence type="ECO:0000313" key="3">
    <source>
        <dbReference type="EMBL" id="ELQ42053.1"/>
    </source>
</evidence>